<evidence type="ECO:0000256" key="9">
    <source>
        <dbReference type="ARBA" id="ARBA00022960"/>
    </source>
</evidence>
<evidence type="ECO:0000256" key="6">
    <source>
        <dbReference type="ARBA" id="ARBA00022676"/>
    </source>
</evidence>
<dbReference type="SUPFAM" id="SSF56601">
    <property type="entry name" value="beta-lactamase/transpeptidase-like"/>
    <property type="match status" value="1"/>
</dbReference>
<comment type="pathway">
    <text evidence="3">Cell wall biogenesis; peptidoglycan biosynthesis.</text>
</comment>
<dbReference type="EMBL" id="JABXOR010000433">
    <property type="protein sequence ID" value="NVO99940.1"/>
    <property type="molecule type" value="Genomic_DNA"/>
</dbReference>
<evidence type="ECO:0000256" key="10">
    <source>
        <dbReference type="ARBA" id="ARBA00022984"/>
    </source>
</evidence>
<gene>
    <name evidence="20" type="ORF">HWA77_06920</name>
</gene>
<dbReference type="InterPro" id="IPR050396">
    <property type="entry name" value="Glycosyltr_51/Transpeptidase"/>
</dbReference>
<dbReference type="Gene3D" id="3.40.710.10">
    <property type="entry name" value="DD-peptidase/beta-lactamase superfamily"/>
    <property type="match status" value="1"/>
</dbReference>
<accession>A0A850QY90</accession>
<dbReference type="GO" id="GO:0009252">
    <property type="term" value="P:peptidoglycan biosynthetic process"/>
    <property type="evidence" value="ECO:0007669"/>
    <property type="project" value="UniProtKB-KW"/>
</dbReference>
<comment type="pathway">
    <text evidence="17">Glycan biosynthesis.</text>
</comment>
<feature type="transmembrane region" description="Helical" evidence="18">
    <location>
        <begin position="7"/>
        <end position="29"/>
    </location>
</feature>
<feature type="domain" description="Glycosyl transferase family 51" evidence="19">
    <location>
        <begin position="54"/>
        <end position="229"/>
    </location>
</feature>
<dbReference type="Proteomes" id="UP000533429">
    <property type="component" value="Unassembled WGS sequence"/>
</dbReference>
<evidence type="ECO:0000256" key="8">
    <source>
        <dbReference type="ARBA" id="ARBA00022692"/>
    </source>
</evidence>
<dbReference type="GO" id="GO:0006508">
    <property type="term" value="P:proteolysis"/>
    <property type="evidence" value="ECO:0007669"/>
    <property type="project" value="UniProtKB-KW"/>
</dbReference>
<keyword evidence="10" id="KW-0573">Peptidoglycan synthesis</keyword>
<evidence type="ECO:0000256" key="16">
    <source>
        <dbReference type="ARBA" id="ARBA00049902"/>
    </source>
</evidence>
<dbReference type="Gene3D" id="1.10.3810.10">
    <property type="entry name" value="Biosynthetic peptidoglycan transglycosylase-like"/>
    <property type="match status" value="1"/>
</dbReference>
<dbReference type="PANTHER" id="PTHR32282:SF27">
    <property type="entry name" value="PENICILLIN-BINDING PROTEIN 1A"/>
    <property type="match status" value="1"/>
</dbReference>
<dbReference type="GO" id="GO:0008955">
    <property type="term" value="F:peptidoglycan glycosyltransferase activity"/>
    <property type="evidence" value="ECO:0007669"/>
    <property type="project" value="UniProtKB-EC"/>
</dbReference>
<evidence type="ECO:0000256" key="14">
    <source>
        <dbReference type="ARBA" id="ARBA00023316"/>
    </source>
</evidence>
<dbReference type="SUPFAM" id="SSF53955">
    <property type="entry name" value="Lysozyme-like"/>
    <property type="match status" value="1"/>
</dbReference>
<keyword evidence="7" id="KW-0808">Transferase</keyword>
<keyword evidence="5" id="KW-0378">Hydrolase</keyword>
<evidence type="ECO:0000259" key="19">
    <source>
        <dbReference type="Pfam" id="PF00912"/>
    </source>
</evidence>
<evidence type="ECO:0000256" key="17">
    <source>
        <dbReference type="ARBA" id="ARBA00060592"/>
    </source>
</evidence>
<evidence type="ECO:0000256" key="11">
    <source>
        <dbReference type="ARBA" id="ARBA00022989"/>
    </source>
</evidence>
<sequence>MKFIKRLVIFAFICIILGVGTIFGLYLYVKPELPDVATLKNVELQTPMMVYSSDGKLISQFGEKRRIPLSIKEMPPLLVDAFIATEDSRFYEHHGVDPIGIARAAFVVLTSGSARQGASTITQQLARNFFLSNEKTLMRKIKEVFIAVHIEQLLTKDEILELYLNKIYLGYRAYGVGAAAQVYFGKTVDQLTLSEMAVIAGLPKAPSTMNPIYSLDRATTRRNVVLGRMLDEGYITKAQMDQARSEPIIARYHGAEIELYAPYFAERARAWAVNRYGEDAYTSGLKVFTTVSSKLQLDAQNAAIDNLINYDHRHGYRGATATVWKSGEA</sequence>
<evidence type="ECO:0000256" key="13">
    <source>
        <dbReference type="ARBA" id="ARBA00023268"/>
    </source>
</evidence>
<dbReference type="InterPro" id="IPR012338">
    <property type="entry name" value="Beta-lactam/transpept-like"/>
</dbReference>
<evidence type="ECO:0000256" key="5">
    <source>
        <dbReference type="ARBA" id="ARBA00022670"/>
    </source>
</evidence>
<reference evidence="20 21" key="1">
    <citation type="submission" date="2020-06" db="EMBL/GenBank/DDBJ databases">
        <title>Photobacterium damselae subsp. damselae comparative genomics.</title>
        <authorList>
            <person name="Osorio C.R."/>
        </authorList>
    </citation>
    <scope>NUCLEOTIDE SEQUENCE [LARGE SCALE GENOMIC DNA]</scope>
    <source>
        <strain evidence="20 21">TW250/03</strain>
    </source>
</reference>
<dbReference type="InterPro" id="IPR036950">
    <property type="entry name" value="PBP_transglycosylase"/>
</dbReference>
<keyword evidence="14" id="KW-0961">Cell wall biogenesis/degradation</keyword>
<evidence type="ECO:0000256" key="7">
    <source>
        <dbReference type="ARBA" id="ARBA00022679"/>
    </source>
</evidence>
<dbReference type="GO" id="GO:0008658">
    <property type="term" value="F:penicillin binding"/>
    <property type="evidence" value="ECO:0007669"/>
    <property type="project" value="UniProtKB-ARBA"/>
</dbReference>
<evidence type="ECO:0000256" key="3">
    <source>
        <dbReference type="ARBA" id="ARBA00004752"/>
    </source>
</evidence>
<dbReference type="AlphaFoldDB" id="A0A850QY90"/>
<keyword evidence="13" id="KW-0511">Multifunctional enzyme</keyword>
<comment type="catalytic activity">
    <reaction evidence="16">
        <text>[GlcNAc-(1-&gt;4)-Mur2Ac(oyl-L-Ala-gamma-D-Glu-L-Lys-D-Ala-D-Ala)](n)-di-trans,octa-cis-undecaprenyl diphosphate + beta-D-GlcNAc-(1-&gt;4)-Mur2Ac(oyl-L-Ala-gamma-D-Glu-L-Lys-D-Ala-D-Ala)-di-trans,octa-cis-undecaprenyl diphosphate = [GlcNAc-(1-&gt;4)-Mur2Ac(oyl-L-Ala-gamma-D-Glu-L-Lys-D-Ala-D-Ala)](n+1)-di-trans,octa-cis-undecaprenyl diphosphate + di-trans,octa-cis-undecaprenyl diphosphate + H(+)</text>
        <dbReference type="Rhea" id="RHEA:23708"/>
        <dbReference type="Rhea" id="RHEA-COMP:9602"/>
        <dbReference type="Rhea" id="RHEA-COMP:9603"/>
        <dbReference type="ChEBI" id="CHEBI:15378"/>
        <dbReference type="ChEBI" id="CHEBI:58405"/>
        <dbReference type="ChEBI" id="CHEBI:60033"/>
        <dbReference type="ChEBI" id="CHEBI:78435"/>
        <dbReference type="EC" id="2.4.99.28"/>
    </reaction>
</comment>
<feature type="non-terminal residue" evidence="20">
    <location>
        <position position="329"/>
    </location>
</feature>
<dbReference type="GO" id="GO:0030288">
    <property type="term" value="C:outer membrane-bounded periplasmic space"/>
    <property type="evidence" value="ECO:0007669"/>
    <property type="project" value="TreeGrafter"/>
</dbReference>
<comment type="caution">
    <text evidence="20">The sequence shown here is derived from an EMBL/GenBank/DDBJ whole genome shotgun (WGS) entry which is preliminary data.</text>
</comment>
<keyword evidence="9" id="KW-0133">Cell shape</keyword>
<keyword evidence="8 18" id="KW-0812">Transmembrane</keyword>
<name>A0A850QY90_PHODD</name>
<evidence type="ECO:0000256" key="12">
    <source>
        <dbReference type="ARBA" id="ARBA00023136"/>
    </source>
</evidence>
<comment type="subcellular location">
    <subcellularLocation>
        <location evidence="2">Membrane</location>
    </subcellularLocation>
</comment>
<evidence type="ECO:0000256" key="4">
    <source>
        <dbReference type="ARBA" id="ARBA00022645"/>
    </source>
</evidence>
<keyword evidence="5" id="KW-0645">Protease</keyword>
<dbReference type="InterPro" id="IPR001264">
    <property type="entry name" value="Glyco_trans_51"/>
</dbReference>
<comment type="function">
    <text evidence="1">Cell wall formation. Synthesis of cross-linked peptidoglycan from the lipid intermediates. The enzyme has a penicillin-insensitive transglycosylase N-terminal domain (formation of linear glycan strands) and a penicillin-sensitive transpeptidase C-terminal domain (cross-linking of the peptide subunits).</text>
</comment>
<keyword evidence="11 18" id="KW-1133">Transmembrane helix</keyword>
<evidence type="ECO:0000256" key="18">
    <source>
        <dbReference type="SAM" id="Phobius"/>
    </source>
</evidence>
<evidence type="ECO:0000256" key="1">
    <source>
        <dbReference type="ARBA" id="ARBA00002624"/>
    </source>
</evidence>
<keyword evidence="12 18" id="KW-0472">Membrane</keyword>
<keyword evidence="4" id="KW-0121">Carboxypeptidase</keyword>
<evidence type="ECO:0000256" key="15">
    <source>
        <dbReference type="ARBA" id="ARBA00044770"/>
    </source>
</evidence>
<dbReference type="GO" id="GO:0004180">
    <property type="term" value="F:carboxypeptidase activity"/>
    <property type="evidence" value="ECO:0007669"/>
    <property type="project" value="UniProtKB-KW"/>
</dbReference>
<evidence type="ECO:0000313" key="20">
    <source>
        <dbReference type="EMBL" id="NVO99940.1"/>
    </source>
</evidence>
<dbReference type="GO" id="GO:0008360">
    <property type="term" value="P:regulation of cell shape"/>
    <property type="evidence" value="ECO:0007669"/>
    <property type="project" value="UniProtKB-KW"/>
</dbReference>
<proteinExistence type="predicted"/>
<dbReference type="EC" id="2.4.99.28" evidence="15"/>
<dbReference type="PANTHER" id="PTHR32282">
    <property type="entry name" value="BINDING PROTEIN TRANSPEPTIDASE, PUTATIVE-RELATED"/>
    <property type="match status" value="1"/>
</dbReference>
<protein>
    <recommendedName>
        <fullName evidence="15">peptidoglycan glycosyltransferase</fullName>
        <ecNumber evidence="15">2.4.99.28</ecNumber>
    </recommendedName>
</protein>
<dbReference type="GO" id="GO:0071555">
    <property type="term" value="P:cell wall organization"/>
    <property type="evidence" value="ECO:0007669"/>
    <property type="project" value="UniProtKB-KW"/>
</dbReference>
<organism evidence="20 21">
    <name type="scientific">Photobacterium damselae subsp. damselae</name>
    <name type="common">Listonella damsela</name>
    <dbReference type="NCBI Taxonomy" id="85581"/>
    <lineage>
        <taxon>Bacteria</taxon>
        <taxon>Pseudomonadati</taxon>
        <taxon>Pseudomonadota</taxon>
        <taxon>Gammaproteobacteria</taxon>
        <taxon>Vibrionales</taxon>
        <taxon>Vibrionaceae</taxon>
        <taxon>Photobacterium</taxon>
    </lineage>
</organism>
<keyword evidence="6" id="KW-0328">Glycosyltransferase</keyword>
<dbReference type="Pfam" id="PF00912">
    <property type="entry name" value="Transgly"/>
    <property type="match status" value="1"/>
</dbReference>
<dbReference type="GO" id="GO:0016020">
    <property type="term" value="C:membrane"/>
    <property type="evidence" value="ECO:0007669"/>
    <property type="project" value="UniProtKB-SubCell"/>
</dbReference>
<dbReference type="InterPro" id="IPR023346">
    <property type="entry name" value="Lysozyme-like_dom_sf"/>
</dbReference>
<evidence type="ECO:0000256" key="2">
    <source>
        <dbReference type="ARBA" id="ARBA00004370"/>
    </source>
</evidence>
<evidence type="ECO:0000313" key="21">
    <source>
        <dbReference type="Proteomes" id="UP000533429"/>
    </source>
</evidence>
<dbReference type="FunFam" id="1.10.3810.10:FF:000003">
    <property type="entry name" value="Penicillin-binding protein 1a"/>
    <property type="match status" value="1"/>
</dbReference>